<feature type="chain" id="PRO_5045472259" evidence="1">
    <location>
        <begin position="27"/>
        <end position="195"/>
    </location>
</feature>
<dbReference type="Gene3D" id="3.40.50.1240">
    <property type="entry name" value="Phosphoglycerate mutase-like"/>
    <property type="match status" value="1"/>
</dbReference>
<name>A0ABP7STK2_9BURK</name>
<evidence type="ECO:0000313" key="2">
    <source>
        <dbReference type="EMBL" id="GAA4015999.1"/>
    </source>
</evidence>
<dbReference type="InterPro" id="IPR013078">
    <property type="entry name" value="His_Pase_superF_clade-1"/>
</dbReference>
<dbReference type="Pfam" id="PF00300">
    <property type="entry name" value="His_Phos_1"/>
    <property type="match status" value="1"/>
</dbReference>
<reference evidence="3" key="1">
    <citation type="journal article" date="2019" name="Int. J. Syst. Evol. Microbiol.">
        <title>The Global Catalogue of Microorganisms (GCM) 10K type strain sequencing project: providing services to taxonomists for standard genome sequencing and annotation.</title>
        <authorList>
            <consortium name="The Broad Institute Genomics Platform"/>
            <consortium name="The Broad Institute Genome Sequencing Center for Infectious Disease"/>
            <person name="Wu L."/>
            <person name="Ma J."/>
        </authorList>
    </citation>
    <scope>NUCLEOTIDE SEQUENCE [LARGE SCALE GENOMIC DNA]</scope>
    <source>
        <strain evidence="3">JCM 16673</strain>
    </source>
</reference>
<feature type="signal peptide" evidence="1">
    <location>
        <begin position="1"/>
        <end position="26"/>
    </location>
</feature>
<dbReference type="SMART" id="SM00855">
    <property type="entry name" value="PGAM"/>
    <property type="match status" value="1"/>
</dbReference>
<comment type="caution">
    <text evidence="2">The sequence shown here is derived from an EMBL/GenBank/DDBJ whole genome shotgun (WGS) entry which is preliminary data.</text>
</comment>
<dbReference type="Proteomes" id="UP001501353">
    <property type="component" value="Unassembled WGS sequence"/>
</dbReference>
<keyword evidence="3" id="KW-1185">Reference proteome</keyword>
<evidence type="ECO:0000313" key="3">
    <source>
        <dbReference type="Proteomes" id="UP001501353"/>
    </source>
</evidence>
<sequence>MSLSRFQLCQFLLLLCATSILPAAHADEAATWAALDSGNQVVLIRHASTEPGVGDPAGFTLDDCTSQRKLSAEGRAQAQRLGEQFRQRRIPVGQVWSSSWCRCTDTATLAFGQVKTMAMLDSSFDDSAAAVRQKRLAVAAAVRAKPAGVNLVMVTHQVNITELTGVVPRMGEVVVVSSTPKPDGTFAVVGRLQIP</sequence>
<organism evidence="2 3">
    <name type="scientific">Actimicrobium antarcticum</name>
    <dbReference type="NCBI Taxonomy" id="1051899"/>
    <lineage>
        <taxon>Bacteria</taxon>
        <taxon>Pseudomonadati</taxon>
        <taxon>Pseudomonadota</taxon>
        <taxon>Betaproteobacteria</taxon>
        <taxon>Burkholderiales</taxon>
        <taxon>Oxalobacteraceae</taxon>
        <taxon>Actimicrobium</taxon>
    </lineage>
</organism>
<gene>
    <name evidence="2" type="ORF">GCM10022212_08770</name>
</gene>
<accession>A0ABP7STK2</accession>
<keyword evidence="1" id="KW-0732">Signal</keyword>
<dbReference type="EMBL" id="BAAAZE010000005">
    <property type="protein sequence ID" value="GAA4015999.1"/>
    <property type="molecule type" value="Genomic_DNA"/>
</dbReference>
<dbReference type="SUPFAM" id="SSF53254">
    <property type="entry name" value="Phosphoglycerate mutase-like"/>
    <property type="match status" value="1"/>
</dbReference>
<dbReference type="InterPro" id="IPR029033">
    <property type="entry name" value="His_PPase_superfam"/>
</dbReference>
<dbReference type="CDD" id="cd07040">
    <property type="entry name" value="HP"/>
    <property type="match status" value="1"/>
</dbReference>
<proteinExistence type="predicted"/>
<protein>
    <submittedName>
        <fullName evidence="2">Histidine phosphatase family protein</fullName>
    </submittedName>
</protein>
<dbReference type="RefSeq" id="WP_344762022.1">
    <property type="nucleotide sequence ID" value="NZ_BAAAZE010000005.1"/>
</dbReference>
<evidence type="ECO:0000256" key="1">
    <source>
        <dbReference type="SAM" id="SignalP"/>
    </source>
</evidence>